<proteinExistence type="predicted"/>
<accession>A0A9N7W098</accession>
<reference evidence="1" key="1">
    <citation type="submission" date="2020-03" db="EMBL/GenBank/DDBJ databases">
        <authorList>
            <person name="Weist P."/>
        </authorList>
    </citation>
    <scope>NUCLEOTIDE SEQUENCE</scope>
</reference>
<dbReference type="EMBL" id="CADEAL010004357">
    <property type="protein sequence ID" value="CAB1457781.1"/>
    <property type="molecule type" value="Genomic_DNA"/>
</dbReference>
<comment type="caution">
    <text evidence="1">The sequence shown here is derived from an EMBL/GenBank/DDBJ whole genome shotgun (WGS) entry which is preliminary data.</text>
</comment>
<evidence type="ECO:0000313" key="1">
    <source>
        <dbReference type="EMBL" id="CAB1457781.1"/>
    </source>
</evidence>
<organism evidence="1 2">
    <name type="scientific">Pleuronectes platessa</name>
    <name type="common">European plaice</name>
    <dbReference type="NCBI Taxonomy" id="8262"/>
    <lineage>
        <taxon>Eukaryota</taxon>
        <taxon>Metazoa</taxon>
        <taxon>Chordata</taxon>
        <taxon>Craniata</taxon>
        <taxon>Vertebrata</taxon>
        <taxon>Euteleostomi</taxon>
        <taxon>Actinopterygii</taxon>
        <taxon>Neopterygii</taxon>
        <taxon>Teleostei</taxon>
        <taxon>Neoteleostei</taxon>
        <taxon>Acanthomorphata</taxon>
        <taxon>Carangaria</taxon>
        <taxon>Pleuronectiformes</taxon>
        <taxon>Pleuronectoidei</taxon>
        <taxon>Pleuronectidae</taxon>
        <taxon>Pleuronectes</taxon>
    </lineage>
</organism>
<keyword evidence="2" id="KW-1185">Reference proteome</keyword>
<protein>
    <submittedName>
        <fullName evidence="1">Uncharacterized protein</fullName>
    </submittedName>
</protein>
<gene>
    <name evidence="1" type="ORF">PLEPLA_LOCUS45608</name>
</gene>
<evidence type="ECO:0000313" key="2">
    <source>
        <dbReference type="Proteomes" id="UP001153269"/>
    </source>
</evidence>
<name>A0A9N7W098_PLEPL</name>
<dbReference type="Proteomes" id="UP001153269">
    <property type="component" value="Unassembled WGS sequence"/>
</dbReference>
<dbReference type="AlphaFoldDB" id="A0A9N7W098"/>
<sequence length="95" mass="10779">MECPLLQVEAVEAQVLHGSAITSSPLHLPHPFRPPLLHHLTSYLHLHRLLLPYDLWQRLPPLICHLVAVGFRATSKVNARHQPDTRTEDACRKGD</sequence>